<sequence length="615" mass="68384">MVGRAHHMLLPHELVGGQRAVFASVQWPAAARPLQQGAAVGLRGRSLVLRGSQHAFSWLAQEEERQEPGWPVLLTKWYKQQIAREEEERLEVALKKVAAERRARRAQAASEVADAEAKALREQEKGLATLPHQTLDEQVQVESQKLNLLADKESAVQKEVHYSKEVLAADAERDAEIEAQLASMKREEDYIKGLQDVEKEQQMRLRDRNHIPGELAINGFGKLITSKHDCEVLENNTVWRNGKCIVGGEEDGPDTPEEIRATEAARDAEEELHQAIAKVQAKERRRDRALDAEQTAKGILEDLKQKLEEDPADGHAPEIKASEAKLADAEKELQAAQAELDAAKSREATSKQAWGSKLSDLLQLQKAEEELDQKDVNTTESLSKQAEVRADQDEDKMAGVEDTESKIVGRHVNDLERDAARHEDVDDRGRLQAEAGSYRLWQRDAEDEAKALRERDAREIVRLHDLQREDVLHAREKHRKALADAAASGGGSELLKPTSLPEKEEQALKDDNVKLESLMEDEAHAKEEAHDALDGQAEAQRHKNAVALRRAETEAALRRQAHSGLRPAALCLSALGPASGRHRLWARRPQPASARRAGAPHAVAAPRRPALGAFL</sequence>
<dbReference type="AlphaFoldDB" id="A0A7S0AMZ0"/>
<protein>
    <submittedName>
        <fullName evidence="3">Uncharacterized protein</fullName>
    </submittedName>
</protein>
<keyword evidence="1" id="KW-0175">Coiled coil</keyword>
<evidence type="ECO:0000313" key="3">
    <source>
        <dbReference type="EMBL" id="CAD8369072.1"/>
    </source>
</evidence>
<feature type="coiled-coil region" evidence="1">
    <location>
        <begin position="83"/>
        <end position="125"/>
    </location>
</feature>
<name>A0A7S0AMZ0_9DINO</name>
<evidence type="ECO:0000256" key="1">
    <source>
        <dbReference type="SAM" id="Coils"/>
    </source>
</evidence>
<dbReference type="EMBL" id="HBEG01031354">
    <property type="protein sequence ID" value="CAD8369072.1"/>
    <property type="molecule type" value="Transcribed_RNA"/>
</dbReference>
<gene>
    <name evidence="3" type="ORF">PBAH0796_LOCUS19202</name>
</gene>
<feature type="compositionally biased region" description="Basic and acidic residues" evidence="2">
    <location>
        <begin position="386"/>
        <end position="428"/>
    </location>
</feature>
<feature type="region of interest" description="Disordered" evidence="2">
    <location>
        <begin position="371"/>
        <end position="428"/>
    </location>
</feature>
<reference evidence="3" key="1">
    <citation type="submission" date="2021-01" db="EMBL/GenBank/DDBJ databases">
        <authorList>
            <person name="Corre E."/>
            <person name="Pelletier E."/>
            <person name="Niang G."/>
            <person name="Scheremetjew M."/>
            <person name="Finn R."/>
            <person name="Kale V."/>
            <person name="Holt S."/>
            <person name="Cochrane G."/>
            <person name="Meng A."/>
            <person name="Brown T."/>
            <person name="Cohen L."/>
        </authorList>
    </citation>
    <scope>NUCLEOTIDE SEQUENCE</scope>
    <source>
        <strain evidence="3">Pbaha01</strain>
    </source>
</reference>
<evidence type="ECO:0000256" key="2">
    <source>
        <dbReference type="SAM" id="MobiDB-lite"/>
    </source>
</evidence>
<feature type="region of interest" description="Disordered" evidence="2">
    <location>
        <begin position="483"/>
        <end position="506"/>
    </location>
</feature>
<proteinExistence type="predicted"/>
<accession>A0A7S0AMZ0</accession>
<feature type="region of interest" description="Disordered" evidence="2">
    <location>
        <begin position="337"/>
        <end position="357"/>
    </location>
</feature>
<organism evidence="3">
    <name type="scientific">Pyrodinium bahamense</name>
    <dbReference type="NCBI Taxonomy" id="73915"/>
    <lineage>
        <taxon>Eukaryota</taxon>
        <taxon>Sar</taxon>
        <taxon>Alveolata</taxon>
        <taxon>Dinophyceae</taxon>
        <taxon>Gonyaulacales</taxon>
        <taxon>Pyrocystaceae</taxon>
        <taxon>Pyrodinium</taxon>
    </lineage>
</organism>